<keyword evidence="2" id="KW-0472">Membrane</keyword>
<reference evidence="4 5" key="1">
    <citation type="submission" date="2016-04" db="EMBL/GenBank/DDBJ databases">
        <title>Genome analysis of Thermosulfurimonas dismutans, the first thermophilic sulfur-disproportionating bacterium of the phylum Thermodesulfobacteria.</title>
        <authorList>
            <person name="Mardanov A.V."/>
            <person name="Beletsky A.V."/>
            <person name="Kadnikov V.V."/>
            <person name="Slobodkin A.I."/>
            <person name="Ravin N.V."/>
        </authorList>
    </citation>
    <scope>NUCLEOTIDE SEQUENCE [LARGE SCALE GENOMIC DNA]</scope>
    <source>
        <strain evidence="4 5">S95</strain>
    </source>
</reference>
<gene>
    <name evidence="4" type="ORF">TDIS_1110</name>
</gene>
<keyword evidence="3" id="KW-0998">Cell outer membrane</keyword>
<comment type="caution">
    <text evidence="4">The sequence shown here is derived from an EMBL/GenBank/DDBJ whole genome shotgun (WGS) entry which is preliminary data.</text>
</comment>
<proteinExistence type="predicted"/>
<dbReference type="OrthoDB" id="9792234at2"/>
<dbReference type="SUPFAM" id="SSF56935">
    <property type="entry name" value="Porins"/>
    <property type="match status" value="1"/>
</dbReference>
<evidence type="ECO:0000313" key="4">
    <source>
        <dbReference type="EMBL" id="OAQ20821.1"/>
    </source>
</evidence>
<evidence type="ECO:0000313" key="5">
    <source>
        <dbReference type="Proteomes" id="UP000078390"/>
    </source>
</evidence>
<name>A0A179D4V5_9BACT</name>
<sequence>MSDQVRSANDELDWENVAHVFYLNVFFVPMEKLDLSATLSYTLAEAEMESPSMPSVTVTNGGGTFDGAYNPILMNNADEYSDLDYSMLELEVTGTYQIRDNLSFTLNYWYSDFDDDEPYVYGDLDGDAYTLTGFITWSF</sequence>
<evidence type="ECO:0000256" key="2">
    <source>
        <dbReference type="ARBA" id="ARBA00023136"/>
    </source>
</evidence>
<dbReference type="Proteomes" id="UP000078390">
    <property type="component" value="Unassembled WGS sequence"/>
</dbReference>
<keyword evidence="5" id="KW-1185">Reference proteome</keyword>
<dbReference type="GO" id="GO:0009279">
    <property type="term" value="C:cell outer membrane"/>
    <property type="evidence" value="ECO:0007669"/>
    <property type="project" value="UniProtKB-SubCell"/>
</dbReference>
<dbReference type="AlphaFoldDB" id="A0A179D4V5"/>
<organism evidence="4 5">
    <name type="scientific">Thermosulfurimonas dismutans</name>
    <dbReference type="NCBI Taxonomy" id="999894"/>
    <lineage>
        <taxon>Bacteria</taxon>
        <taxon>Pseudomonadati</taxon>
        <taxon>Thermodesulfobacteriota</taxon>
        <taxon>Thermodesulfobacteria</taxon>
        <taxon>Thermodesulfobacteriales</taxon>
        <taxon>Thermodesulfobacteriaceae</taxon>
        <taxon>Thermosulfurimonas</taxon>
    </lineage>
</organism>
<accession>A0A179D4V5</accession>
<dbReference type="InterPro" id="IPR036942">
    <property type="entry name" value="Beta-barrel_TonB_sf"/>
</dbReference>
<evidence type="ECO:0000256" key="1">
    <source>
        <dbReference type="ARBA" id="ARBA00004442"/>
    </source>
</evidence>
<evidence type="ECO:0000256" key="3">
    <source>
        <dbReference type="ARBA" id="ARBA00023237"/>
    </source>
</evidence>
<protein>
    <submittedName>
        <fullName evidence="4">Uncharacterized protein</fullName>
    </submittedName>
</protein>
<dbReference type="Gene3D" id="2.40.170.20">
    <property type="entry name" value="TonB-dependent receptor, beta-barrel domain"/>
    <property type="match status" value="1"/>
</dbReference>
<dbReference type="STRING" id="999894.TDIS_1110"/>
<comment type="subcellular location">
    <subcellularLocation>
        <location evidence="1">Cell outer membrane</location>
    </subcellularLocation>
</comment>
<dbReference type="EMBL" id="LWLG01000006">
    <property type="protein sequence ID" value="OAQ20821.1"/>
    <property type="molecule type" value="Genomic_DNA"/>
</dbReference>